<dbReference type="Pfam" id="PF00589">
    <property type="entry name" value="Phage_integrase"/>
    <property type="match status" value="1"/>
</dbReference>
<dbReference type="GO" id="GO:0006310">
    <property type="term" value="P:DNA recombination"/>
    <property type="evidence" value="ECO:0007669"/>
    <property type="project" value="UniProtKB-KW"/>
</dbReference>
<gene>
    <name evidence="6" type="ordered locus">BMULJ_06291</name>
</gene>
<reference evidence="6 7" key="1">
    <citation type="submission" date="2007-04" db="EMBL/GenBank/DDBJ databases">
        <title>Complete genome sequence of Burkholderia multivorans ATCC 17616.</title>
        <authorList>
            <person name="Ohtsubo Y."/>
            <person name="Yamashita A."/>
            <person name="Kurokawa K."/>
            <person name="Takami H."/>
            <person name="Yuhara S."/>
            <person name="Nishiyama E."/>
            <person name="Endo R."/>
            <person name="Miyazaki R."/>
            <person name="Ono A."/>
            <person name="Yano K."/>
            <person name="Ito M."/>
            <person name="Sota M."/>
            <person name="Yuji N."/>
            <person name="Hattori M."/>
            <person name="Tsuda M."/>
        </authorList>
    </citation>
    <scope>NUCLEOTIDE SEQUENCE [LARGE SCALE GENOMIC DNA]</scope>
    <source>
        <strain evidence="7">ATCC 17616 / 249</strain>
        <plasmid evidence="7">Plasmid pTGL1</plasmid>
    </source>
</reference>
<dbReference type="InterPro" id="IPR002104">
    <property type="entry name" value="Integrase_catalytic"/>
</dbReference>
<evidence type="ECO:0000256" key="2">
    <source>
        <dbReference type="ARBA" id="ARBA00022908"/>
    </source>
</evidence>
<accession>A0A0H3L049</accession>
<keyword evidence="2" id="KW-0229">DNA integration</keyword>
<evidence type="ECO:0000259" key="5">
    <source>
        <dbReference type="PROSITE" id="PS51898"/>
    </source>
</evidence>
<keyword evidence="6" id="KW-0614">Plasmid</keyword>
<dbReference type="AlphaFoldDB" id="A0A0H3L049"/>
<keyword evidence="4" id="KW-0233">DNA recombination</keyword>
<dbReference type="HOGENOM" id="CLU_027562_13_0_4"/>
<dbReference type="SUPFAM" id="SSF56349">
    <property type="entry name" value="DNA breaking-rejoining enzymes"/>
    <property type="match status" value="1"/>
</dbReference>
<dbReference type="GO" id="GO:0015074">
    <property type="term" value="P:DNA integration"/>
    <property type="evidence" value="ECO:0007669"/>
    <property type="project" value="UniProtKB-KW"/>
</dbReference>
<organism evidence="6 7">
    <name type="scientific">Burkholderia multivorans (strain ATCC 17616 / 249)</name>
    <dbReference type="NCBI Taxonomy" id="395019"/>
    <lineage>
        <taxon>Bacteria</taxon>
        <taxon>Pseudomonadati</taxon>
        <taxon>Pseudomonadota</taxon>
        <taxon>Betaproteobacteria</taxon>
        <taxon>Burkholderiales</taxon>
        <taxon>Burkholderiaceae</taxon>
        <taxon>Burkholderia</taxon>
        <taxon>Burkholderia cepacia complex</taxon>
    </lineage>
</organism>
<dbReference type="EMBL" id="AP009388">
    <property type="protein sequence ID" value="BAG48078.1"/>
    <property type="molecule type" value="Genomic_DNA"/>
</dbReference>
<name>A0A0H3L049_BURM1</name>
<sequence length="394" mass="45601">MRYVRATDEFVFAGRPRPGFPLILDDSMEPAQPFHDYLLYRLLESGKALDQKTWEAYGRRLWDFARFLQANEWCWDDPFMSVGQSVVSVYRDWQAQDLKLDPATINARLELVTAMYRWAHERGRIDRLPFTCSDVAVYGIEHDLTHITGGRKRSSRPAVLLNEWNKEPAFLTADQLKIVRQSIRSAAQRLLFDLMARVGLRSVEARTFPLSYVVDPRTQKAWKPGTFIDVRLDPRDMEIKFNKSRVVHVPYSLMEDMYAYTTFERNGLADAADRKELILTIHGQRYSKESAVKVYTDLSNTVGFRVRPLMLRHSYAIHTLLLLRSRPEIPMEPLMYVRDRLGHASVQTTMVYLQQIERLLGAEALAMMDEFDRLYGVGKALATAPHASTVDPRH</sequence>
<dbReference type="InterPro" id="IPR011010">
    <property type="entry name" value="DNA_brk_join_enz"/>
</dbReference>
<proteinExistence type="inferred from homology"/>
<dbReference type="KEGG" id="bmj:BMULJ_06291"/>
<keyword evidence="7" id="KW-1185">Reference proteome</keyword>
<dbReference type="CDD" id="cd00397">
    <property type="entry name" value="DNA_BRE_C"/>
    <property type="match status" value="1"/>
</dbReference>
<dbReference type="PANTHER" id="PTHR30349:SF64">
    <property type="entry name" value="PROPHAGE INTEGRASE INTD-RELATED"/>
    <property type="match status" value="1"/>
</dbReference>
<dbReference type="InterPro" id="IPR013762">
    <property type="entry name" value="Integrase-like_cat_sf"/>
</dbReference>
<dbReference type="eggNOG" id="COG4974">
    <property type="taxonomic scope" value="Bacteria"/>
</dbReference>
<evidence type="ECO:0000256" key="4">
    <source>
        <dbReference type="ARBA" id="ARBA00023172"/>
    </source>
</evidence>
<dbReference type="InterPro" id="IPR010998">
    <property type="entry name" value="Integrase_recombinase_N"/>
</dbReference>
<dbReference type="PROSITE" id="PS51898">
    <property type="entry name" value="TYR_RECOMBINASE"/>
    <property type="match status" value="1"/>
</dbReference>
<evidence type="ECO:0000256" key="1">
    <source>
        <dbReference type="ARBA" id="ARBA00008857"/>
    </source>
</evidence>
<evidence type="ECO:0000256" key="3">
    <source>
        <dbReference type="ARBA" id="ARBA00023125"/>
    </source>
</evidence>
<dbReference type="Gene3D" id="1.10.150.130">
    <property type="match status" value="1"/>
</dbReference>
<protein>
    <submittedName>
        <fullName evidence="6">Tyrosine recombinase</fullName>
    </submittedName>
</protein>
<dbReference type="Proteomes" id="UP000008815">
    <property type="component" value="Plasmid pTGL1"/>
</dbReference>
<evidence type="ECO:0000313" key="6">
    <source>
        <dbReference type="EMBL" id="BAG48078.1"/>
    </source>
</evidence>
<geneLocation type="plasmid" evidence="6 7">
    <name>pTGL1</name>
</geneLocation>
<feature type="domain" description="Tyr recombinase" evidence="5">
    <location>
        <begin position="166"/>
        <end position="365"/>
    </location>
</feature>
<dbReference type="InterPro" id="IPR050090">
    <property type="entry name" value="Tyrosine_recombinase_XerCD"/>
</dbReference>
<keyword evidence="3" id="KW-0238">DNA-binding</keyword>
<dbReference type="Gene3D" id="1.10.443.10">
    <property type="entry name" value="Intergrase catalytic core"/>
    <property type="match status" value="1"/>
</dbReference>
<comment type="similarity">
    <text evidence="1">Belongs to the 'phage' integrase family.</text>
</comment>
<evidence type="ECO:0000313" key="7">
    <source>
        <dbReference type="Proteomes" id="UP000008815"/>
    </source>
</evidence>
<dbReference type="GO" id="GO:0003677">
    <property type="term" value="F:DNA binding"/>
    <property type="evidence" value="ECO:0007669"/>
    <property type="project" value="UniProtKB-KW"/>
</dbReference>
<dbReference type="PANTHER" id="PTHR30349">
    <property type="entry name" value="PHAGE INTEGRASE-RELATED"/>
    <property type="match status" value="1"/>
</dbReference>